<name>B9SHL4_RICCO</name>
<dbReference type="PANTHER" id="PTHR35996:SF1">
    <property type="entry name" value="OS04G0528100 PROTEIN"/>
    <property type="match status" value="1"/>
</dbReference>
<dbReference type="PANTHER" id="PTHR35996">
    <property type="entry name" value="OSJNBA0038O10.25 PROTEIN"/>
    <property type="match status" value="1"/>
</dbReference>
<accession>B9SHL4</accession>
<reference evidence="2" key="1">
    <citation type="journal article" date="2010" name="Nat. Biotechnol.">
        <title>Draft genome sequence of the oilseed species Ricinus communis.</title>
        <authorList>
            <person name="Chan A.P."/>
            <person name="Crabtree J."/>
            <person name="Zhao Q."/>
            <person name="Lorenzi H."/>
            <person name="Orvis J."/>
            <person name="Puiu D."/>
            <person name="Melake-Berhan A."/>
            <person name="Jones K.M."/>
            <person name="Redman J."/>
            <person name="Chen G."/>
            <person name="Cahoon E.B."/>
            <person name="Gedil M."/>
            <person name="Stanke M."/>
            <person name="Haas B.J."/>
            <person name="Wortman J.R."/>
            <person name="Fraser-Liggett C.M."/>
            <person name="Ravel J."/>
            <person name="Rabinowicz P.D."/>
        </authorList>
    </citation>
    <scope>NUCLEOTIDE SEQUENCE [LARGE SCALE GENOMIC DNA]</scope>
    <source>
        <strain evidence="2">cv. Hale</strain>
    </source>
</reference>
<dbReference type="KEGG" id="rcu:8277134"/>
<dbReference type="AlphaFoldDB" id="B9SHL4"/>
<organism evidence="1 2">
    <name type="scientific">Ricinus communis</name>
    <name type="common">Castor bean</name>
    <dbReference type="NCBI Taxonomy" id="3988"/>
    <lineage>
        <taxon>Eukaryota</taxon>
        <taxon>Viridiplantae</taxon>
        <taxon>Streptophyta</taxon>
        <taxon>Embryophyta</taxon>
        <taxon>Tracheophyta</taxon>
        <taxon>Spermatophyta</taxon>
        <taxon>Magnoliopsida</taxon>
        <taxon>eudicotyledons</taxon>
        <taxon>Gunneridae</taxon>
        <taxon>Pentapetalae</taxon>
        <taxon>rosids</taxon>
        <taxon>fabids</taxon>
        <taxon>Malpighiales</taxon>
        <taxon>Euphorbiaceae</taxon>
        <taxon>Acalyphoideae</taxon>
        <taxon>Acalypheae</taxon>
        <taxon>Ricinus</taxon>
    </lineage>
</organism>
<proteinExistence type="predicted"/>
<dbReference type="STRING" id="3988.B9SHL4"/>
<evidence type="ECO:0000313" key="2">
    <source>
        <dbReference type="Proteomes" id="UP000008311"/>
    </source>
</evidence>
<dbReference type="Proteomes" id="UP000008311">
    <property type="component" value="Unassembled WGS sequence"/>
</dbReference>
<dbReference type="OrthoDB" id="784484at2759"/>
<protein>
    <submittedName>
        <fullName evidence="1">Uncharacterized protein</fullName>
    </submittedName>
</protein>
<dbReference type="EMBL" id="EQ973964">
    <property type="protein sequence ID" value="EEF36898.1"/>
    <property type="molecule type" value="Genomic_DNA"/>
</dbReference>
<gene>
    <name evidence="1" type="ORF">RCOM_1606460</name>
</gene>
<dbReference type="InParanoid" id="B9SHL4"/>
<dbReference type="eggNOG" id="ENOG502S7EQ">
    <property type="taxonomic scope" value="Eukaryota"/>
</dbReference>
<dbReference type="Pfam" id="PF26369">
    <property type="entry name" value="UPF0426"/>
    <property type="match status" value="1"/>
</dbReference>
<evidence type="ECO:0000313" key="1">
    <source>
        <dbReference type="EMBL" id="EEF36898.1"/>
    </source>
</evidence>
<dbReference type="InterPro" id="IPR040278">
    <property type="entry name" value="UPF0426"/>
</dbReference>
<sequence>MALCMNTSSCSVKTLRETNLRRLSSSISWLKSRNDGRFLYLGSIKREGSGMKVQASCFFNPTNQPILKEVLKEPVAFLGGMFAGLLRLDLEEEPLKEWVTRTVEASGITVEDIDAAGSKPEEVPQQIDIE</sequence>
<dbReference type="FunCoup" id="B9SHL4">
    <property type="interactions" value="486"/>
</dbReference>
<keyword evidence="2" id="KW-1185">Reference proteome</keyword>